<dbReference type="AlphaFoldDB" id="A0A316AGQ5"/>
<evidence type="ECO:0008006" key="4">
    <source>
        <dbReference type="Google" id="ProtNLM"/>
    </source>
</evidence>
<dbReference type="EMBL" id="QGDT01000010">
    <property type="protein sequence ID" value="PWJ56811.1"/>
    <property type="molecule type" value="Genomic_DNA"/>
</dbReference>
<name>A0A316AGQ5_9BACT</name>
<dbReference type="RefSeq" id="WP_109676225.1">
    <property type="nucleotide sequence ID" value="NZ_QGDT01000010.1"/>
</dbReference>
<feature type="transmembrane region" description="Helical" evidence="1">
    <location>
        <begin position="204"/>
        <end position="222"/>
    </location>
</feature>
<feature type="transmembrane region" description="Helical" evidence="1">
    <location>
        <begin position="356"/>
        <end position="377"/>
    </location>
</feature>
<evidence type="ECO:0000256" key="1">
    <source>
        <dbReference type="SAM" id="Phobius"/>
    </source>
</evidence>
<dbReference type="OrthoDB" id="936260at2"/>
<gene>
    <name evidence="2" type="ORF">CLV98_110122</name>
</gene>
<feature type="transmembrane region" description="Helical" evidence="1">
    <location>
        <begin position="91"/>
        <end position="110"/>
    </location>
</feature>
<proteinExistence type="predicted"/>
<feature type="transmembrane region" description="Helical" evidence="1">
    <location>
        <begin position="299"/>
        <end position="320"/>
    </location>
</feature>
<feature type="transmembrane region" description="Helical" evidence="1">
    <location>
        <begin position="140"/>
        <end position="160"/>
    </location>
</feature>
<dbReference type="Proteomes" id="UP000245880">
    <property type="component" value="Unassembled WGS sequence"/>
</dbReference>
<feature type="transmembrane region" description="Helical" evidence="1">
    <location>
        <begin position="258"/>
        <end position="278"/>
    </location>
</feature>
<organism evidence="2 3">
    <name type="scientific">Dyadobacter jejuensis</name>
    <dbReference type="NCBI Taxonomy" id="1082580"/>
    <lineage>
        <taxon>Bacteria</taxon>
        <taxon>Pseudomonadati</taxon>
        <taxon>Bacteroidota</taxon>
        <taxon>Cytophagia</taxon>
        <taxon>Cytophagales</taxon>
        <taxon>Spirosomataceae</taxon>
        <taxon>Dyadobacter</taxon>
    </lineage>
</organism>
<feature type="transmembrane region" description="Helical" evidence="1">
    <location>
        <begin position="6"/>
        <end position="25"/>
    </location>
</feature>
<feature type="transmembrane region" description="Helical" evidence="1">
    <location>
        <begin position="332"/>
        <end position="349"/>
    </location>
</feature>
<keyword evidence="1" id="KW-0812">Transmembrane</keyword>
<sequence>MNRNISTIIVLILLLIPLVVFFMVWDYYAINIPKWDDHSLKAFIVEMTKAEHWQQQWVAITKQHNEHRIALTRLIAWADYQLAGALNYRHLMIAGNLLLLAAFPLFFTILKRNKKPLFALVPIPFLWLTLAFWENMYWGMASVQNFGVITLVLWTIYWAIQPGNGLFALSLLMACLTVLTSGNGLMVLPIVAVLLFLSRKPQRLAIWVVMSAGAIFCYFYWYNSNVSNPATKAGLFDLLKGYMAFLGAFAESVPVPNSFQVCILVGSALFLVAISITLNTLYRLSKNKYGSRNEKILDLFSLGALMFILGTAVVVVYSRAGFGLEGLITSRFKIYSVLLLIIAYLYIVVPIRGSFLCPYISAITLMAVIFNIFSYHFHLVDAVNLRKMLSTDQFNWTYTNKKLELPPETDFAQTIMAKTPVNYTQWFEAIKLADKQGYAGPTQGLSALLKEISFKESPLNLQVNNVNFTSQRLQDSGVYILLSNKDRYYVYPTYRTRNRNRKQLFLKQYYFAPGFYSEVPFNQLTKGTYKLGIIRQEGDKIGILFQNETLNVPEVKVEKIEVNW</sequence>
<evidence type="ECO:0000313" key="2">
    <source>
        <dbReference type="EMBL" id="PWJ56811.1"/>
    </source>
</evidence>
<keyword evidence="1" id="KW-0472">Membrane</keyword>
<accession>A0A316AGQ5</accession>
<feature type="transmembrane region" description="Helical" evidence="1">
    <location>
        <begin position="116"/>
        <end position="133"/>
    </location>
</feature>
<protein>
    <recommendedName>
        <fullName evidence="4">Glucosyltransferase GtrII-like protein</fullName>
    </recommendedName>
</protein>
<reference evidence="2 3" key="1">
    <citation type="submission" date="2018-03" db="EMBL/GenBank/DDBJ databases">
        <title>Genomic Encyclopedia of Archaeal and Bacterial Type Strains, Phase II (KMG-II): from individual species to whole genera.</title>
        <authorList>
            <person name="Goeker M."/>
        </authorList>
    </citation>
    <scope>NUCLEOTIDE SEQUENCE [LARGE SCALE GENOMIC DNA]</scope>
    <source>
        <strain evidence="2 3">DSM 100346</strain>
    </source>
</reference>
<comment type="caution">
    <text evidence="2">The sequence shown here is derived from an EMBL/GenBank/DDBJ whole genome shotgun (WGS) entry which is preliminary data.</text>
</comment>
<keyword evidence="3" id="KW-1185">Reference proteome</keyword>
<evidence type="ECO:0000313" key="3">
    <source>
        <dbReference type="Proteomes" id="UP000245880"/>
    </source>
</evidence>
<feature type="transmembrane region" description="Helical" evidence="1">
    <location>
        <begin position="166"/>
        <end position="197"/>
    </location>
</feature>
<keyword evidence="1" id="KW-1133">Transmembrane helix</keyword>